<dbReference type="CDD" id="cd18626">
    <property type="entry name" value="CD_eEF3"/>
    <property type="match status" value="1"/>
</dbReference>
<evidence type="ECO:0000256" key="1">
    <source>
        <dbReference type="ARBA" id="ARBA00004496"/>
    </source>
</evidence>
<evidence type="ECO:0000256" key="5">
    <source>
        <dbReference type="ARBA" id="ARBA00022741"/>
    </source>
</evidence>
<keyword evidence="5" id="KW-0547">Nucleotide-binding</keyword>
<feature type="compositionally biased region" description="Basic and acidic residues" evidence="7">
    <location>
        <begin position="1015"/>
        <end position="1025"/>
    </location>
</feature>
<dbReference type="InterPro" id="IPR047038">
    <property type="entry name" value="eEF3_chromodomain-like_sf"/>
</dbReference>
<gene>
    <name evidence="10" type="ORF">BCR42DRAFT_400246</name>
</gene>
<dbReference type="GO" id="GO:0005524">
    <property type="term" value="F:ATP binding"/>
    <property type="evidence" value="ECO:0007669"/>
    <property type="project" value="UniProtKB-KW"/>
</dbReference>
<dbReference type="Proteomes" id="UP000193560">
    <property type="component" value="Unassembled WGS sequence"/>
</dbReference>
<evidence type="ECO:0000256" key="6">
    <source>
        <dbReference type="ARBA" id="ARBA00022840"/>
    </source>
</evidence>
<dbReference type="SMART" id="SM00298">
    <property type="entry name" value="CHROMO"/>
    <property type="match status" value="1"/>
</dbReference>
<dbReference type="GO" id="GO:0016887">
    <property type="term" value="F:ATP hydrolysis activity"/>
    <property type="evidence" value="ECO:0007669"/>
    <property type="project" value="InterPro"/>
</dbReference>
<feature type="region of interest" description="Disordered" evidence="7">
    <location>
        <begin position="1001"/>
        <end position="1025"/>
    </location>
</feature>
<keyword evidence="11" id="KW-1185">Reference proteome</keyword>
<dbReference type="PANTHER" id="PTHR19211">
    <property type="entry name" value="ATP-BINDING TRANSPORT PROTEIN-RELATED"/>
    <property type="match status" value="1"/>
</dbReference>
<keyword evidence="6" id="KW-0067">ATP-binding</keyword>
<dbReference type="PROSITE" id="PS50893">
    <property type="entry name" value="ABC_TRANSPORTER_2"/>
    <property type="match status" value="2"/>
</dbReference>
<reference evidence="10 11" key="1">
    <citation type="submission" date="2016-07" db="EMBL/GenBank/DDBJ databases">
        <title>Pervasive Adenine N6-methylation of Active Genes in Fungi.</title>
        <authorList>
            <consortium name="DOE Joint Genome Institute"/>
            <person name="Mondo S.J."/>
            <person name="Dannebaum R.O."/>
            <person name="Kuo R.C."/>
            <person name="Labutti K."/>
            <person name="Haridas S."/>
            <person name="Kuo A."/>
            <person name="Salamov A."/>
            <person name="Ahrendt S.R."/>
            <person name="Lipzen A."/>
            <person name="Sullivan W."/>
            <person name="Andreopoulos W.B."/>
            <person name="Clum A."/>
            <person name="Lindquist E."/>
            <person name="Daum C."/>
            <person name="Ramamoorthy G.K."/>
            <person name="Gryganskyi A."/>
            <person name="Culley D."/>
            <person name="Magnuson J.K."/>
            <person name="James T.Y."/>
            <person name="O'Malley M.A."/>
            <person name="Stajich J.E."/>
            <person name="Spatafora J.W."/>
            <person name="Visel A."/>
            <person name="Grigoriev I.V."/>
        </authorList>
    </citation>
    <scope>NUCLEOTIDE SEQUENCE [LARGE SCALE GENOMIC DNA]</scope>
    <source>
        <strain evidence="10 11">NRRL 1336</strain>
    </source>
</reference>
<comment type="subcellular location">
    <subcellularLocation>
        <location evidence="1">Cytoplasm</location>
    </subcellularLocation>
</comment>
<dbReference type="OrthoDB" id="2110130at2759"/>
<dbReference type="Gene3D" id="1.25.10.10">
    <property type="entry name" value="Leucine-rich Repeat Variant"/>
    <property type="match status" value="1"/>
</dbReference>
<evidence type="ECO:0000256" key="7">
    <source>
        <dbReference type="SAM" id="MobiDB-lite"/>
    </source>
</evidence>
<name>A0A1X2J0U1_9FUNG</name>
<dbReference type="CDD" id="cd03221">
    <property type="entry name" value="ABCF_EF-3"/>
    <property type="match status" value="1"/>
</dbReference>
<dbReference type="Gene3D" id="3.40.50.300">
    <property type="entry name" value="P-loop containing nucleotide triphosphate hydrolases"/>
    <property type="match status" value="2"/>
</dbReference>
<comment type="caution">
    <text evidence="10">The sequence shown here is derived from an EMBL/GenBank/DDBJ whole genome shotgun (WGS) entry which is preliminary data.</text>
</comment>
<keyword evidence="3" id="KW-0963">Cytoplasm</keyword>
<dbReference type="InterPro" id="IPR023780">
    <property type="entry name" value="Chromo_domain"/>
</dbReference>
<dbReference type="InterPro" id="IPR011989">
    <property type="entry name" value="ARM-like"/>
</dbReference>
<dbReference type="Pfam" id="PF24987">
    <property type="entry name" value="HEAT_EF3_N"/>
    <property type="match status" value="1"/>
</dbReference>
<dbReference type="Pfam" id="PF00385">
    <property type="entry name" value="Chromo"/>
    <property type="match status" value="1"/>
</dbReference>
<dbReference type="PANTHER" id="PTHR19211:SF14">
    <property type="entry name" value="ATP-BINDING CASSETTE SUB-FAMILY F MEMBER 1"/>
    <property type="match status" value="1"/>
</dbReference>
<dbReference type="Pfam" id="PF24984">
    <property type="entry name" value="HEAT_EF3_GNC1"/>
    <property type="match status" value="1"/>
</dbReference>
<dbReference type="InterPro" id="IPR003439">
    <property type="entry name" value="ABC_transporter-like_ATP-bd"/>
</dbReference>
<dbReference type="GO" id="GO:0005737">
    <property type="term" value="C:cytoplasm"/>
    <property type="evidence" value="ECO:0007669"/>
    <property type="project" value="UniProtKB-SubCell"/>
</dbReference>
<evidence type="ECO:0000259" key="8">
    <source>
        <dbReference type="PROSITE" id="PS50013"/>
    </source>
</evidence>
<evidence type="ECO:0000256" key="3">
    <source>
        <dbReference type="ARBA" id="ARBA00022490"/>
    </source>
</evidence>
<feature type="compositionally biased region" description="Basic residues" evidence="7">
    <location>
        <begin position="1005"/>
        <end position="1014"/>
    </location>
</feature>
<dbReference type="InterPro" id="IPR015688">
    <property type="entry name" value="eEF3_ABC2_chromodomain-like"/>
</dbReference>
<proteinExistence type="inferred from homology"/>
<dbReference type="EMBL" id="MCGE01000001">
    <property type="protein sequence ID" value="ORZ25477.1"/>
    <property type="molecule type" value="Genomic_DNA"/>
</dbReference>
<dbReference type="SUPFAM" id="SSF48371">
    <property type="entry name" value="ARM repeat"/>
    <property type="match status" value="1"/>
</dbReference>
<evidence type="ECO:0000313" key="10">
    <source>
        <dbReference type="EMBL" id="ORZ25477.1"/>
    </source>
</evidence>
<dbReference type="InterPro" id="IPR017871">
    <property type="entry name" value="ABC_transporter-like_CS"/>
</dbReference>
<dbReference type="AlphaFoldDB" id="A0A1X2J0U1"/>
<dbReference type="Pfam" id="PF00005">
    <property type="entry name" value="ABC_tran"/>
    <property type="match status" value="2"/>
</dbReference>
<dbReference type="FunFam" id="2.40.50.990:FF:000002">
    <property type="entry name" value="mRNA export factor elf1"/>
    <property type="match status" value="1"/>
</dbReference>
<dbReference type="FunFam" id="3.40.50.300:FF:000193">
    <property type="entry name" value="Probable Elongation factor 3"/>
    <property type="match status" value="1"/>
</dbReference>
<dbReference type="InterPro" id="IPR050611">
    <property type="entry name" value="ABCF"/>
</dbReference>
<dbReference type="InterPro" id="IPR016024">
    <property type="entry name" value="ARM-type_fold"/>
</dbReference>
<dbReference type="Gene3D" id="2.40.50.990">
    <property type="match status" value="1"/>
</dbReference>
<dbReference type="InterPro" id="IPR027417">
    <property type="entry name" value="P-loop_NTPase"/>
</dbReference>
<dbReference type="FunFam" id="1.25.10.10:FF:000076">
    <property type="entry name" value="Elongation factor 3"/>
    <property type="match status" value="1"/>
</dbReference>
<dbReference type="PROSITE" id="PS50013">
    <property type="entry name" value="CHROMO_2"/>
    <property type="match status" value="1"/>
</dbReference>
<keyword evidence="10" id="KW-0378">Hydrolase</keyword>
<evidence type="ECO:0000259" key="9">
    <source>
        <dbReference type="PROSITE" id="PS50893"/>
    </source>
</evidence>
<comment type="similarity">
    <text evidence="2">Belongs to the ABC transporter superfamily. ABCF family. EF3 subfamily.</text>
</comment>
<keyword evidence="4" id="KW-0677">Repeat</keyword>
<evidence type="ECO:0000256" key="4">
    <source>
        <dbReference type="ARBA" id="ARBA00022737"/>
    </source>
</evidence>
<feature type="domain" description="ABC transporter" evidence="9">
    <location>
        <begin position="691"/>
        <end position="1006"/>
    </location>
</feature>
<feature type="domain" description="Chromo" evidence="8">
    <location>
        <begin position="819"/>
        <end position="880"/>
    </location>
</feature>
<dbReference type="SMART" id="SM00382">
    <property type="entry name" value="AAA"/>
    <property type="match status" value="2"/>
</dbReference>
<evidence type="ECO:0000313" key="11">
    <source>
        <dbReference type="Proteomes" id="UP000193560"/>
    </source>
</evidence>
<dbReference type="SUPFAM" id="SSF52540">
    <property type="entry name" value="P-loop containing nucleoside triphosphate hydrolases"/>
    <property type="match status" value="2"/>
</dbReference>
<dbReference type="STRING" id="90262.A0A1X2J0U1"/>
<dbReference type="InterPro" id="IPR003593">
    <property type="entry name" value="AAA+_ATPase"/>
</dbReference>
<feature type="domain" description="ABC transporter" evidence="9">
    <location>
        <begin position="451"/>
        <end position="664"/>
    </location>
</feature>
<sequence>MATDDVAILVSDLLSKLNTAPTSEEVDQAARDLAKEVRSRGIIMLKHHNILQKLEASAKNKKSGMERESGLIGFNALAEVVKEPVVPVLLKYLVLFLDLYADKGQVVQDAAEQAARAVVDLAPAESARLVLPLLYEGMGTAISASGEKSNVSKKWQTKVGALKLLKRFTERASEQVGELLPDIIPVVSNCLSDTKNEVASEAQRTMRAVCAVGGNPDIERHIKDLVLCMGDPTHVPATIEKLASTTFVAEVNGPTLAIMVPLLTRALNERSTLLLRQTVIIIDNLCKLVRDPRTAAQFLPQLYPGVDRQAEGAAFPEIRALAGKAKQTLIDAGGHLEKDEQDKQLSGVSLDETVDTVKAQVKKVQFFLDSFYNPVLNFIGVLCADCIRQEMFASEKWSKLLSVYLNTILVTEDVPAVSAAIFEQLHSLWKERSGATDDADAFDHQEGEEICRVDDFSLAYGTRLLLNHTKLKLHRGQRYGLCGTNGAGKSTLMRAIHQGKVEGFPSQDQVRTAFVDYTVQGADTSLNVVDYVAADHHLQGVPRDEIEESLRSVGFDDSRLSHAVNTFSGGWKMKVELARAMLTKADILLLDEPTNHLDVYNIKWLEDYLNSQSQVTCLIVSHDSGFLDNVCTQILHYEKRKLRLYAGNLSKFVEVYPAARTYYTLDASTIEFSFPKPSVLSGVRSNTKAILKITDCTYTYDGAARPSLFNASASLSLSSRVAVIGPNGAGKTTMIKLLTGESIPQTGTVWRHPALRIGYVAQHAFHHLEQHLEKTPMDYLQWRYSTGEDKEVLEKETRQWTDDEKAQMEKHIEINGDKRQIETLLGRAKLKKTFQYEVKWKNLLHKHNTWLSREKLLELGFQKMVQQFDDKEASREGLMYRDLTVPAIRQHYMDVGLDPDIAQYSKLGELSGGQKVKVVIAAAMWNNSHMLILDEPTNFLDRESLGGLANAIKNWEGAVVMISHSQEFVSALCPETWKLEAGQLDRSGKIAVDDEKQVDDEKVKAKLSKKKKKTRNDIKKQEDRRRARHLKWIIEGGEKEPDTDSD</sequence>
<organism evidence="10 11">
    <name type="scientific">Absidia repens</name>
    <dbReference type="NCBI Taxonomy" id="90262"/>
    <lineage>
        <taxon>Eukaryota</taxon>
        <taxon>Fungi</taxon>
        <taxon>Fungi incertae sedis</taxon>
        <taxon>Mucoromycota</taxon>
        <taxon>Mucoromycotina</taxon>
        <taxon>Mucoromycetes</taxon>
        <taxon>Mucorales</taxon>
        <taxon>Cunninghamellaceae</taxon>
        <taxon>Absidia</taxon>
    </lineage>
</organism>
<accession>A0A1X2J0U1</accession>
<dbReference type="InterPro" id="IPR000953">
    <property type="entry name" value="Chromo/chromo_shadow_dom"/>
</dbReference>
<dbReference type="PROSITE" id="PS00211">
    <property type="entry name" value="ABC_TRANSPORTER_1"/>
    <property type="match status" value="2"/>
</dbReference>
<protein>
    <submittedName>
        <fullName evidence="10">p-loop containing nucleoside triphosphate hydrolase protein</fullName>
    </submittedName>
</protein>
<evidence type="ECO:0000256" key="2">
    <source>
        <dbReference type="ARBA" id="ARBA00011054"/>
    </source>
</evidence>